<name>A0AA38NYK7_9AGAR</name>
<keyword evidence="2" id="KW-1185">Reference proteome</keyword>
<evidence type="ECO:0000313" key="2">
    <source>
        <dbReference type="Proteomes" id="UP001163846"/>
    </source>
</evidence>
<evidence type="ECO:0000313" key="1">
    <source>
        <dbReference type="EMBL" id="KAJ3833029.1"/>
    </source>
</evidence>
<sequence>MPSSTAFSGPGLSRVSFTDLNNNNADTLAALVFLQLTVAFVNALLADGPPFFPPGISLNVNNPVSTSSSCVSPSDFNFILTRIAPSSGATDVETCGTSSRKISRGCHVSMLC</sequence>
<accession>A0AA38NYK7</accession>
<dbReference type="AlphaFoldDB" id="A0AA38NYK7"/>
<organism evidence="1 2">
    <name type="scientific">Lentinula raphanica</name>
    <dbReference type="NCBI Taxonomy" id="153919"/>
    <lineage>
        <taxon>Eukaryota</taxon>
        <taxon>Fungi</taxon>
        <taxon>Dikarya</taxon>
        <taxon>Basidiomycota</taxon>
        <taxon>Agaricomycotina</taxon>
        <taxon>Agaricomycetes</taxon>
        <taxon>Agaricomycetidae</taxon>
        <taxon>Agaricales</taxon>
        <taxon>Marasmiineae</taxon>
        <taxon>Omphalotaceae</taxon>
        <taxon>Lentinula</taxon>
    </lineage>
</organism>
<protein>
    <submittedName>
        <fullName evidence="1">Uncharacterized protein</fullName>
    </submittedName>
</protein>
<gene>
    <name evidence="1" type="ORF">F5878DRAFT_633653</name>
</gene>
<proteinExistence type="predicted"/>
<dbReference type="EMBL" id="MU806789">
    <property type="protein sequence ID" value="KAJ3833029.1"/>
    <property type="molecule type" value="Genomic_DNA"/>
</dbReference>
<reference evidence="1" key="1">
    <citation type="submission" date="2022-08" db="EMBL/GenBank/DDBJ databases">
        <authorList>
            <consortium name="DOE Joint Genome Institute"/>
            <person name="Min B."/>
            <person name="Riley R."/>
            <person name="Sierra-Patev S."/>
            <person name="Naranjo-Ortiz M."/>
            <person name="Looney B."/>
            <person name="Konkel Z."/>
            <person name="Slot J.C."/>
            <person name="Sakamoto Y."/>
            <person name="Steenwyk J.L."/>
            <person name="Rokas A."/>
            <person name="Carro J."/>
            <person name="Camarero S."/>
            <person name="Ferreira P."/>
            <person name="Molpeceres G."/>
            <person name="Ruiz-Duenas F.J."/>
            <person name="Serrano A."/>
            <person name="Henrissat B."/>
            <person name="Drula E."/>
            <person name="Hughes K.W."/>
            <person name="Mata J.L."/>
            <person name="Ishikawa N.K."/>
            <person name="Vargas-Isla R."/>
            <person name="Ushijima S."/>
            <person name="Smith C.A."/>
            <person name="Ahrendt S."/>
            <person name="Andreopoulos W."/>
            <person name="He G."/>
            <person name="Labutti K."/>
            <person name="Lipzen A."/>
            <person name="Ng V."/>
            <person name="Sandor L."/>
            <person name="Barry K."/>
            <person name="Martinez A.T."/>
            <person name="Xiao Y."/>
            <person name="Gibbons J.G."/>
            <person name="Terashima K."/>
            <person name="Hibbett D.S."/>
            <person name="Grigoriev I.V."/>
        </authorList>
    </citation>
    <scope>NUCLEOTIDE SEQUENCE</scope>
    <source>
        <strain evidence="1">TFB9207</strain>
    </source>
</reference>
<dbReference type="Proteomes" id="UP001163846">
    <property type="component" value="Unassembled WGS sequence"/>
</dbReference>
<comment type="caution">
    <text evidence="1">The sequence shown here is derived from an EMBL/GenBank/DDBJ whole genome shotgun (WGS) entry which is preliminary data.</text>
</comment>